<keyword evidence="1" id="KW-0341">Growth regulation</keyword>
<protein>
    <submittedName>
        <fullName evidence="8">Suppressor of cytokine signaling 2</fullName>
    </submittedName>
</protein>
<dbReference type="PANTHER" id="PTHR10155">
    <property type="entry name" value="PHOSPHATIDYLINOSITOL 3-KINASE REGULATORY SUBUNIT"/>
    <property type="match status" value="1"/>
</dbReference>
<dbReference type="PANTHER" id="PTHR10155:SF16">
    <property type="entry name" value="SUPPRESSOR OF CYTOKINE SIGNALING 2"/>
    <property type="match status" value="1"/>
</dbReference>
<evidence type="ECO:0000259" key="6">
    <source>
        <dbReference type="PROSITE" id="PS50001"/>
    </source>
</evidence>
<dbReference type="Gene3D" id="3.30.505.10">
    <property type="entry name" value="SH2 domain"/>
    <property type="match status" value="1"/>
</dbReference>
<dbReference type="InterPro" id="IPR036860">
    <property type="entry name" value="SH2_dom_sf"/>
</dbReference>
<dbReference type="GO" id="GO:0035556">
    <property type="term" value="P:intracellular signal transduction"/>
    <property type="evidence" value="ECO:0007669"/>
    <property type="project" value="InterPro"/>
</dbReference>
<feature type="domain" description="SOCS box" evidence="7">
    <location>
        <begin position="140"/>
        <end position="187"/>
    </location>
</feature>
<evidence type="ECO:0000256" key="1">
    <source>
        <dbReference type="ARBA" id="ARBA00022604"/>
    </source>
</evidence>
<feature type="domain" description="SH2" evidence="6">
    <location>
        <begin position="26"/>
        <end position="116"/>
    </location>
</feature>
<keyword evidence="9" id="KW-1185">Reference proteome</keyword>
<evidence type="ECO:0000256" key="5">
    <source>
        <dbReference type="PROSITE-ProRule" id="PRU00191"/>
    </source>
</evidence>
<organism evidence="8 9">
    <name type="scientific">Acropora cervicornis</name>
    <name type="common">Staghorn coral</name>
    <dbReference type="NCBI Taxonomy" id="6130"/>
    <lineage>
        <taxon>Eukaryota</taxon>
        <taxon>Metazoa</taxon>
        <taxon>Cnidaria</taxon>
        <taxon>Anthozoa</taxon>
        <taxon>Hexacorallia</taxon>
        <taxon>Scleractinia</taxon>
        <taxon>Astrocoeniina</taxon>
        <taxon>Acroporidae</taxon>
        <taxon>Acropora</taxon>
    </lineage>
</organism>
<dbReference type="SUPFAM" id="SSF158235">
    <property type="entry name" value="SOCS box-like"/>
    <property type="match status" value="1"/>
</dbReference>
<dbReference type="PROSITE" id="PS50001">
    <property type="entry name" value="SH2"/>
    <property type="match status" value="1"/>
</dbReference>
<dbReference type="GO" id="GO:0009968">
    <property type="term" value="P:negative regulation of signal transduction"/>
    <property type="evidence" value="ECO:0007669"/>
    <property type="project" value="UniProtKB-KW"/>
</dbReference>
<dbReference type="AlphaFoldDB" id="A0AAD9VEQ2"/>
<dbReference type="CDD" id="cd03587">
    <property type="entry name" value="SOCS"/>
    <property type="match status" value="1"/>
</dbReference>
<evidence type="ECO:0000256" key="2">
    <source>
        <dbReference type="ARBA" id="ARBA00022700"/>
    </source>
</evidence>
<comment type="caution">
    <text evidence="8">The sequence shown here is derived from an EMBL/GenBank/DDBJ whole genome shotgun (WGS) entry which is preliminary data.</text>
</comment>
<dbReference type="PROSITE" id="PS50225">
    <property type="entry name" value="SOCS"/>
    <property type="match status" value="1"/>
</dbReference>
<dbReference type="InterPro" id="IPR000980">
    <property type="entry name" value="SH2"/>
</dbReference>
<keyword evidence="3" id="KW-0833">Ubl conjugation pathway</keyword>
<dbReference type="SMART" id="SM00969">
    <property type="entry name" value="SOCS_box"/>
    <property type="match status" value="1"/>
</dbReference>
<gene>
    <name evidence="8" type="ORF">P5673_003149</name>
</gene>
<proteinExistence type="predicted"/>
<reference evidence="8" key="2">
    <citation type="journal article" date="2023" name="Science">
        <title>Genomic signatures of disease resistance in endangered staghorn corals.</title>
        <authorList>
            <person name="Vollmer S.V."/>
            <person name="Selwyn J.D."/>
            <person name="Despard B.A."/>
            <person name="Roesel C.L."/>
        </authorList>
    </citation>
    <scope>NUCLEOTIDE SEQUENCE</scope>
    <source>
        <strain evidence="8">K2</strain>
    </source>
</reference>
<evidence type="ECO:0000256" key="4">
    <source>
        <dbReference type="ARBA" id="ARBA00022999"/>
    </source>
</evidence>
<keyword evidence="4 5" id="KW-0727">SH2 domain</keyword>
<dbReference type="EMBL" id="JARQWQ010000005">
    <property type="protein sequence ID" value="KAK2571756.1"/>
    <property type="molecule type" value="Genomic_DNA"/>
</dbReference>
<dbReference type="InterPro" id="IPR036036">
    <property type="entry name" value="SOCS_box-like_dom_sf"/>
</dbReference>
<evidence type="ECO:0000313" key="9">
    <source>
        <dbReference type="Proteomes" id="UP001249851"/>
    </source>
</evidence>
<evidence type="ECO:0000259" key="7">
    <source>
        <dbReference type="PROSITE" id="PS50225"/>
    </source>
</evidence>
<dbReference type="GO" id="GO:0046854">
    <property type="term" value="P:phosphatidylinositol phosphate biosynthetic process"/>
    <property type="evidence" value="ECO:0007669"/>
    <property type="project" value="TreeGrafter"/>
</dbReference>
<reference evidence="8" key="1">
    <citation type="journal article" date="2023" name="G3 (Bethesda)">
        <title>Whole genome assembly and annotation of the endangered Caribbean coral Acropora cervicornis.</title>
        <authorList>
            <person name="Selwyn J.D."/>
            <person name="Vollmer S.V."/>
        </authorList>
    </citation>
    <scope>NUCLEOTIDE SEQUENCE</scope>
    <source>
        <strain evidence="8">K2</strain>
    </source>
</reference>
<sequence length="188" mass="21449">MSATSHIASSSTYFDKVLETLRTSGFYWGAINADQSNRLLLQKTIGTFLVRASSNPRHLFTLSLKTARGVTHIRIIMCDGKFLLDQNVNNGNAMCCASRPTALLRFECVVKMIFYYMLVWGQRRFSSSTRSRDNGWTLCLTAPLYKEVCSLKHLSRVKLNRQFGGDGIHKMSIPPTLKSYLNRYQYPF</sequence>
<dbReference type="GO" id="GO:0005942">
    <property type="term" value="C:phosphatidylinositol 3-kinase complex"/>
    <property type="evidence" value="ECO:0007669"/>
    <property type="project" value="TreeGrafter"/>
</dbReference>
<dbReference type="Pfam" id="PF00017">
    <property type="entry name" value="SH2"/>
    <property type="match status" value="1"/>
</dbReference>
<dbReference type="Proteomes" id="UP001249851">
    <property type="component" value="Unassembled WGS sequence"/>
</dbReference>
<dbReference type="GO" id="GO:0046935">
    <property type="term" value="F:1-phosphatidylinositol-3-kinase regulator activity"/>
    <property type="evidence" value="ECO:0007669"/>
    <property type="project" value="TreeGrafter"/>
</dbReference>
<evidence type="ECO:0000256" key="3">
    <source>
        <dbReference type="ARBA" id="ARBA00022786"/>
    </source>
</evidence>
<dbReference type="SMART" id="SM00252">
    <property type="entry name" value="SH2"/>
    <property type="match status" value="1"/>
</dbReference>
<name>A0AAD9VEQ2_ACRCE</name>
<keyword evidence="2" id="KW-0734">Signal transduction inhibitor</keyword>
<dbReference type="SUPFAM" id="SSF55550">
    <property type="entry name" value="SH2 domain"/>
    <property type="match status" value="1"/>
</dbReference>
<evidence type="ECO:0000313" key="8">
    <source>
        <dbReference type="EMBL" id="KAK2571756.1"/>
    </source>
</evidence>
<accession>A0AAD9VEQ2</accession>
<dbReference type="Pfam" id="PF07525">
    <property type="entry name" value="SOCS_box"/>
    <property type="match status" value="1"/>
</dbReference>
<dbReference type="InterPro" id="IPR001496">
    <property type="entry name" value="SOCS_box"/>
</dbReference>